<keyword evidence="4" id="KW-0808">Transferase</keyword>
<dbReference type="Gene3D" id="1.10.510.10">
    <property type="entry name" value="Transferase(Phosphotransferase) domain 1"/>
    <property type="match status" value="1"/>
</dbReference>
<dbReference type="EMBL" id="FOMX01000020">
    <property type="protein sequence ID" value="SFE83524.1"/>
    <property type="molecule type" value="Genomic_DNA"/>
</dbReference>
<dbReference type="SUPFAM" id="SSF56112">
    <property type="entry name" value="Protein kinase-like (PK-like)"/>
    <property type="match status" value="1"/>
</dbReference>
<feature type="compositionally biased region" description="Low complexity" evidence="1">
    <location>
        <begin position="789"/>
        <end position="815"/>
    </location>
</feature>
<dbReference type="Proteomes" id="UP000199400">
    <property type="component" value="Unassembled WGS sequence"/>
</dbReference>
<dbReference type="PROSITE" id="PS50011">
    <property type="entry name" value="PROTEIN_KINASE_DOM"/>
    <property type="match status" value="1"/>
</dbReference>
<keyword evidence="2" id="KW-0472">Membrane</keyword>
<protein>
    <submittedName>
        <fullName evidence="4">Serine/threonine protein kinase</fullName>
    </submittedName>
</protein>
<feature type="compositionally biased region" description="Pro residues" evidence="1">
    <location>
        <begin position="544"/>
        <end position="554"/>
    </location>
</feature>
<sequence>MPEAFAPAAGQRFAGRFELSALLRGSGPARVFTTSDGSARPLVLVLFDPAACTPTAWSELMRVVTAATERALPGVVPLRNVPPAPPDPPFCLADPPVGWSFDRLRKGGPPSWQKQGAPAWERALRLGERAAAILEAAHAALGVPHRALVPQRLVVTEADELLILDFGVGELEPVAGRADDCGYRAPEQANSRGDVRSDVFSLASVLFELIAGERPSPKLPPRLRSLVPGVPRAVDDLFAEALAVEPWQRYAGMGELREAMREALGLGPAPAVSLSASVVRSTPPAAEAPPNHAEIDLSRSDLPVLPGSASAPAPASATPPSSGSIGSSPPGRVATPTVELPAPPGPARSIVSAPPGGVTTLPLWEPPASPSPAGSSASTPGRVASPTLELPPAPSPAGSSVSAAGRMASPTLELPPAPSPAGASGSTPGRMASPTLELPPAPSPAGASVSAGRVASPTLELPPAPSPAGASGSTPGRMASPTLELPPAPSPAGASGSTPGAVAQPSAEPSSPSPARSKMSGPLRGPLLPPLELPPTRSNASTPPRGPILPPVEPLPVRAMPSSPSTSVASAANKTEIDWTRPRPGTSSASARPLQYSKLLQPDPDEVDVLGPRSNPPAAKTEVVPQPLVQAAFTPAKTEVVPQPLVQAAFTPARTEVVPQPLVQASVTSARTEHFPRSPAGPAEETIELPSQSMARLRFGDESTHTPAAHADRAEHPDEDESAPAHRPARTEIFVSNSVSGRAERTEILVGDDATAARSERTEMLSPGPAFAEPPHLERGVEAQNAAVRSAQPTSAPAAARQPAPRAPEPAKASGPPIKLLLITVNVVLLVVIVLVLALR</sequence>
<dbReference type="STRING" id="54.SAMN02745121_05737"/>
<dbReference type="RefSeq" id="WP_100793251.1">
    <property type="nucleotide sequence ID" value="NZ_FOMX01000020.1"/>
</dbReference>
<keyword evidence="2" id="KW-1133">Transmembrane helix</keyword>
<organism evidence="4 5">
    <name type="scientific">Nannocystis exedens</name>
    <dbReference type="NCBI Taxonomy" id="54"/>
    <lineage>
        <taxon>Bacteria</taxon>
        <taxon>Pseudomonadati</taxon>
        <taxon>Myxococcota</taxon>
        <taxon>Polyangia</taxon>
        <taxon>Nannocystales</taxon>
        <taxon>Nannocystaceae</taxon>
        <taxon>Nannocystis</taxon>
    </lineage>
</organism>
<keyword evidence="4" id="KW-0723">Serine/threonine-protein kinase</keyword>
<dbReference type="GO" id="GO:0005524">
    <property type="term" value="F:ATP binding"/>
    <property type="evidence" value="ECO:0007669"/>
    <property type="project" value="InterPro"/>
</dbReference>
<evidence type="ECO:0000259" key="3">
    <source>
        <dbReference type="PROSITE" id="PS50011"/>
    </source>
</evidence>
<name>A0A1I2DS97_9BACT</name>
<dbReference type="InterPro" id="IPR011009">
    <property type="entry name" value="Kinase-like_dom_sf"/>
</dbReference>
<feature type="compositionally biased region" description="Low complexity" evidence="1">
    <location>
        <begin position="467"/>
        <end position="476"/>
    </location>
</feature>
<feature type="region of interest" description="Disordered" evidence="1">
    <location>
        <begin position="301"/>
        <end position="623"/>
    </location>
</feature>
<feature type="transmembrane region" description="Helical" evidence="2">
    <location>
        <begin position="820"/>
        <end position="839"/>
    </location>
</feature>
<feature type="compositionally biased region" description="Low complexity" evidence="1">
    <location>
        <begin position="444"/>
        <end position="457"/>
    </location>
</feature>
<dbReference type="GO" id="GO:0004674">
    <property type="term" value="F:protein serine/threonine kinase activity"/>
    <property type="evidence" value="ECO:0007669"/>
    <property type="project" value="UniProtKB-KW"/>
</dbReference>
<feature type="region of interest" description="Disordered" evidence="1">
    <location>
        <begin position="669"/>
        <end position="688"/>
    </location>
</feature>
<feature type="compositionally biased region" description="Low complexity" evidence="1">
    <location>
        <begin position="559"/>
        <end position="572"/>
    </location>
</feature>
<feature type="region of interest" description="Disordered" evidence="1">
    <location>
        <begin position="701"/>
        <end position="815"/>
    </location>
</feature>
<feature type="compositionally biased region" description="Low complexity" evidence="1">
    <location>
        <begin position="306"/>
        <end position="331"/>
    </location>
</feature>
<feature type="compositionally biased region" description="Low complexity" evidence="1">
    <location>
        <begin position="396"/>
        <end position="405"/>
    </location>
</feature>
<feature type="domain" description="Protein kinase" evidence="3">
    <location>
        <begin position="17"/>
        <end position="264"/>
    </location>
</feature>
<dbReference type="AlphaFoldDB" id="A0A1I2DS97"/>
<feature type="compositionally biased region" description="Low complexity" evidence="1">
    <location>
        <begin position="491"/>
        <end position="515"/>
    </location>
</feature>
<reference evidence="5" key="1">
    <citation type="submission" date="2016-10" db="EMBL/GenBank/DDBJ databases">
        <authorList>
            <person name="Varghese N."/>
            <person name="Submissions S."/>
        </authorList>
    </citation>
    <scope>NUCLEOTIDE SEQUENCE [LARGE SCALE GENOMIC DNA]</scope>
    <source>
        <strain evidence="5">ATCC 25963</strain>
    </source>
</reference>
<feature type="compositionally biased region" description="Low complexity" evidence="1">
    <location>
        <begin position="371"/>
        <end position="381"/>
    </location>
</feature>
<evidence type="ECO:0000256" key="1">
    <source>
        <dbReference type="SAM" id="MobiDB-lite"/>
    </source>
</evidence>
<feature type="compositionally biased region" description="Basic and acidic residues" evidence="1">
    <location>
        <begin position="701"/>
        <end position="716"/>
    </location>
</feature>
<keyword evidence="4" id="KW-0418">Kinase</keyword>
<gene>
    <name evidence="4" type="ORF">SAMN02745121_05737</name>
</gene>
<proteinExistence type="predicted"/>
<evidence type="ECO:0000313" key="5">
    <source>
        <dbReference type="Proteomes" id="UP000199400"/>
    </source>
</evidence>
<evidence type="ECO:0000313" key="4">
    <source>
        <dbReference type="EMBL" id="SFE83524.1"/>
    </source>
</evidence>
<keyword evidence="2" id="KW-0812">Transmembrane</keyword>
<evidence type="ECO:0000256" key="2">
    <source>
        <dbReference type="SAM" id="Phobius"/>
    </source>
</evidence>
<feature type="compositionally biased region" description="Low complexity" evidence="1">
    <location>
        <begin position="420"/>
        <end position="429"/>
    </location>
</feature>
<accession>A0A1I2DS97</accession>
<keyword evidence="5" id="KW-1185">Reference proteome</keyword>
<dbReference type="InterPro" id="IPR000719">
    <property type="entry name" value="Prot_kinase_dom"/>
</dbReference>